<accession>A0A843XS01</accession>
<name>A0A843XS01_COLES</name>
<feature type="compositionally biased region" description="Basic and acidic residues" evidence="1">
    <location>
        <begin position="31"/>
        <end position="40"/>
    </location>
</feature>
<keyword evidence="3" id="KW-1185">Reference proteome</keyword>
<evidence type="ECO:0000313" key="3">
    <source>
        <dbReference type="Proteomes" id="UP000652761"/>
    </source>
</evidence>
<dbReference type="Proteomes" id="UP000652761">
    <property type="component" value="Unassembled WGS sequence"/>
</dbReference>
<proteinExistence type="predicted"/>
<reference evidence="2" key="1">
    <citation type="submission" date="2017-07" db="EMBL/GenBank/DDBJ databases">
        <title>Taro Niue Genome Assembly and Annotation.</title>
        <authorList>
            <person name="Atibalentja N."/>
            <person name="Keating K."/>
            <person name="Fields C.J."/>
        </authorList>
    </citation>
    <scope>NUCLEOTIDE SEQUENCE</scope>
    <source>
        <strain evidence="2">Niue_2</strain>
        <tissue evidence="2">Leaf</tissue>
    </source>
</reference>
<gene>
    <name evidence="2" type="ORF">Taro_054949</name>
</gene>
<feature type="region of interest" description="Disordered" evidence="1">
    <location>
        <begin position="20"/>
        <end position="84"/>
    </location>
</feature>
<evidence type="ECO:0000313" key="2">
    <source>
        <dbReference type="EMBL" id="MQM21902.1"/>
    </source>
</evidence>
<organism evidence="2 3">
    <name type="scientific">Colocasia esculenta</name>
    <name type="common">Wild taro</name>
    <name type="synonym">Arum esculentum</name>
    <dbReference type="NCBI Taxonomy" id="4460"/>
    <lineage>
        <taxon>Eukaryota</taxon>
        <taxon>Viridiplantae</taxon>
        <taxon>Streptophyta</taxon>
        <taxon>Embryophyta</taxon>
        <taxon>Tracheophyta</taxon>
        <taxon>Spermatophyta</taxon>
        <taxon>Magnoliopsida</taxon>
        <taxon>Liliopsida</taxon>
        <taxon>Araceae</taxon>
        <taxon>Aroideae</taxon>
        <taxon>Colocasieae</taxon>
        <taxon>Colocasia</taxon>
    </lineage>
</organism>
<sequence>MSSILGISKAKQRIGNVLESSLDASRKRVKRTEIERKKQAAEAVADEPTRSSGGGGGEGEDLRGCLRNLVITDPSLRRDPQSRP</sequence>
<comment type="caution">
    <text evidence="2">The sequence shown here is derived from an EMBL/GenBank/DDBJ whole genome shotgun (WGS) entry which is preliminary data.</text>
</comment>
<feature type="compositionally biased region" description="Basic and acidic residues" evidence="1">
    <location>
        <begin position="75"/>
        <end position="84"/>
    </location>
</feature>
<dbReference type="AlphaFoldDB" id="A0A843XS01"/>
<dbReference type="EMBL" id="NMUH01011768">
    <property type="protein sequence ID" value="MQM21902.1"/>
    <property type="molecule type" value="Genomic_DNA"/>
</dbReference>
<evidence type="ECO:0000256" key="1">
    <source>
        <dbReference type="SAM" id="MobiDB-lite"/>
    </source>
</evidence>
<protein>
    <submittedName>
        <fullName evidence="2">Uncharacterized protein</fullName>
    </submittedName>
</protein>